<sequence length="89" mass="9792">MEVTSRRVNIPEIVPIAGVPPIASELATFHIVEARRILKDNTCVGLHGVGGIGKTTLARASGSLKQTRNTVCQKRELHSRKKRMVRVVH</sequence>
<dbReference type="AlphaFoldDB" id="A0ABD1ZK15"/>
<dbReference type="Proteomes" id="UP001605036">
    <property type="component" value="Unassembled WGS sequence"/>
</dbReference>
<evidence type="ECO:0000313" key="2">
    <source>
        <dbReference type="Proteomes" id="UP001605036"/>
    </source>
</evidence>
<name>A0ABD1ZK15_9MARC</name>
<evidence type="ECO:0000313" key="1">
    <source>
        <dbReference type="EMBL" id="KAL2651427.1"/>
    </source>
</evidence>
<evidence type="ECO:0008006" key="3">
    <source>
        <dbReference type="Google" id="ProtNLM"/>
    </source>
</evidence>
<comment type="caution">
    <text evidence="1">The sequence shown here is derived from an EMBL/GenBank/DDBJ whole genome shotgun (WGS) entry which is preliminary data.</text>
</comment>
<proteinExistence type="predicted"/>
<reference evidence="1 2" key="1">
    <citation type="submission" date="2024-09" db="EMBL/GenBank/DDBJ databases">
        <title>Chromosome-scale assembly of Riccia fluitans.</title>
        <authorList>
            <person name="Paukszto L."/>
            <person name="Sawicki J."/>
            <person name="Karawczyk K."/>
            <person name="Piernik-Szablinska J."/>
            <person name="Szczecinska M."/>
            <person name="Mazdziarz M."/>
        </authorList>
    </citation>
    <scope>NUCLEOTIDE SEQUENCE [LARGE SCALE GENOMIC DNA]</scope>
    <source>
        <strain evidence="1">Rf_01</strain>
        <tissue evidence="1">Aerial parts of the thallus</tissue>
    </source>
</reference>
<accession>A0ABD1ZK15</accession>
<dbReference type="Gene3D" id="3.40.50.300">
    <property type="entry name" value="P-loop containing nucleotide triphosphate hydrolases"/>
    <property type="match status" value="1"/>
</dbReference>
<dbReference type="InterPro" id="IPR027417">
    <property type="entry name" value="P-loop_NTPase"/>
</dbReference>
<gene>
    <name evidence="1" type="ORF">R1flu_019555</name>
</gene>
<dbReference type="SUPFAM" id="SSF52540">
    <property type="entry name" value="P-loop containing nucleoside triphosphate hydrolases"/>
    <property type="match status" value="1"/>
</dbReference>
<keyword evidence="2" id="KW-1185">Reference proteome</keyword>
<dbReference type="EMBL" id="JBHFFA010000001">
    <property type="protein sequence ID" value="KAL2651427.1"/>
    <property type="molecule type" value="Genomic_DNA"/>
</dbReference>
<organism evidence="1 2">
    <name type="scientific">Riccia fluitans</name>
    <dbReference type="NCBI Taxonomy" id="41844"/>
    <lineage>
        <taxon>Eukaryota</taxon>
        <taxon>Viridiplantae</taxon>
        <taxon>Streptophyta</taxon>
        <taxon>Embryophyta</taxon>
        <taxon>Marchantiophyta</taxon>
        <taxon>Marchantiopsida</taxon>
        <taxon>Marchantiidae</taxon>
        <taxon>Marchantiales</taxon>
        <taxon>Ricciaceae</taxon>
        <taxon>Riccia</taxon>
    </lineage>
</organism>
<protein>
    <recommendedName>
        <fullName evidence="3">NB-ARC domain-containing protein</fullName>
    </recommendedName>
</protein>